<organism evidence="1 2">
    <name type="scientific">Trichothecium roseum</name>
    <dbReference type="NCBI Taxonomy" id="47278"/>
    <lineage>
        <taxon>Eukaryota</taxon>
        <taxon>Fungi</taxon>
        <taxon>Dikarya</taxon>
        <taxon>Ascomycota</taxon>
        <taxon>Pezizomycotina</taxon>
        <taxon>Sordariomycetes</taxon>
        <taxon>Hypocreomycetidae</taxon>
        <taxon>Hypocreales</taxon>
        <taxon>Hypocreales incertae sedis</taxon>
        <taxon>Trichothecium</taxon>
    </lineage>
</organism>
<sequence length="1480" mass="157683">MAPQDSFIEEELDTCPLCIEEFDLSDRNFRPCPCGYQVCQFCFNNIKNNMNGLCPACRRPYDEKTIQWKVVTSEEVAEFRANIQKNQKKRALDQRQKELQKREAEKENRKNLIGVRVVQKNLVYITGLAPTVREDELLKTLRKPEFFGQYGNIQKISISNRKSQDGQHQSLGIYVTFERPEEATRCIQAVHGSQNGDRYLKAQHGTTKYCSAWLKNEKCSNPGCMFLHEQGDEEDSYTRQDLSSMNSIHTQRPLPGGGSTSTRTTVQSRGPVPQPTPPPSSQPMARTASKEGSEGGVDSSALPSSASWARNPQRSRRGSNATSGAASSPAVSAAVPASTKSSAEAVQEEPESPLQQASTTSDNDNSGGRHTGRTRSDSLNDLLKALHGFSLPTAPTLEEIASKGPMLFDLRGGEKRRAMRDEENARLAGEQVEQDEVPEPAEEEPETGGSLALGGEPEERDGSADPHGFDQRRGTQPPIQRNNADGVFGPALNASGFGQNSSNSVGRTMTPQQLFSLRGQSGPGDQPPPGITGQNTMFPQGHGRQSSRFNFANDNNAGTNVKLAANPRIMAQQSSMMPNLFSSQGANQFYGTSMPGPPPGLKSSGTPPNMFPQGLGSTGFGGAPKDNSNDLLQTLMSRNRGGANQSHDAGKLDLADPGILQARMQHQSQNTAGAGQGLFGGQSQDDELPSLDEAAQSVDALVSDDPFESFPGPPLSEPNETVAKSSGHDPPGGMSQTPSTPTISPAQPRVMPKDQGPSTTQANVTPEQTPKKGVSTPGSSNKKTIKALASETGLSKAISAQAKPESHKTAALLDEDFPALDTPKSTKSSAPAPVTPVTPASKSALRSKKKTEKLLDKLMDKIPSSPEPKSAPAPPEKPAAKAVATVDTTAAAAATPKKDDVAPKTERSEPESAAVNSATGNPAAFPPLPTPGPSATQRAPKTLRIMQTPKAETPLASPALTMASRALSLSHRPETPGSEFISDTASVFSNSVSASRAGSPPPATRIGSAAVRNTTKSQQRKARKDALKQETIAIAEPAKPEPEEQAPILGRKKKQKKEKPPKAQPKTPSKAAEQESPEPTEEHIADEPKGAEAKVPEKGPEVQKKAQEKMPEKKAEKAVSDDEIGNDTNRVAARAMVKGKIKELFAKAQEVTTPPAAAAPVAPHSAHVEEDDGERSEYSPMSIFNEIKDSLQASVEELRLLRPLTGSLSRTDHSVNLYDTETPPQCRDNSCRCGEILDADVAALRAGKPIRKSLHINGTRMLITPNGDCIKSLTEDEEDAFIELQNDIAATSENPGAFIAPRHQPGSGAFSLIKGRAVPNGRPNIFPASPQPFPSDPMTKLQREDALSYINQYVLPRLGLGSSNIGFPKGSGSSRDAAAASLNSLAPYFYGPDAAAGVGIYSAPDGTRAIQDYGPGMHTYASEDGKVPGLPGVGPGGVPLMSVEDAESALTAARKETEKLEKGLNQVIKRNRRLLVGASN</sequence>
<name>A0ACC0URA8_9HYPO</name>
<protein>
    <submittedName>
        <fullName evidence="1">Uncharacterized protein</fullName>
    </submittedName>
</protein>
<accession>A0ACC0URA8</accession>
<keyword evidence="2" id="KW-1185">Reference proteome</keyword>
<reference evidence="1" key="1">
    <citation type="submission" date="2022-10" db="EMBL/GenBank/DDBJ databases">
        <title>Complete Genome of Trichothecium roseum strain YXFP-22015, a Plant Pathogen Isolated from Citrus.</title>
        <authorList>
            <person name="Wang Y."/>
            <person name="Zhu L."/>
        </authorList>
    </citation>
    <scope>NUCLEOTIDE SEQUENCE</scope>
    <source>
        <strain evidence="1">YXFP-22015</strain>
    </source>
</reference>
<dbReference type="EMBL" id="CM047948">
    <property type="protein sequence ID" value="KAI9896601.1"/>
    <property type="molecule type" value="Genomic_DNA"/>
</dbReference>
<evidence type="ECO:0000313" key="2">
    <source>
        <dbReference type="Proteomes" id="UP001163324"/>
    </source>
</evidence>
<gene>
    <name evidence="1" type="ORF">N3K66_008773</name>
</gene>
<proteinExistence type="predicted"/>
<comment type="caution">
    <text evidence="1">The sequence shown here is derived from an EMBL/GenBank/DDBJ whole genome shotgun (WGS) entry which is preliminary data.</text>
</comment>
<dbReference type="Proteomes" id="UP001163324">
    <property type="component" value="Chromosome 9"/>
</dbReference>
<evidence type="ECO:0000313" key="1">
    <source>
        <dbReference type="EMBL" id="KAI9896601.1"/>
    </source>
</evidence>